<comment type="subcellular location">
    <subcellularLocation>
        <location evidence="1">Cytoplasm</location>
    </subcellularLocation>
</comment>
<dbReference type="PANTHER" id="PTHR42873">
    <property type="entry name" value="RIBOSOMAL RNA LARGE SUBUNIT METHYLTRANSFERASE"/>
    <property type="match status" value="1"/>
</dbReference>
<dbReference type="SUPFAM" id="SSF53335">
    <property type="entry name" value="S-adenosyl-L-methionine-dependent methyltransferases"/>
    <property type="match status" value="1"/>
</dbReference>
<dbReference type="InterPro" id="IPR029063">
    <property type="entry name" value="SAM-dependent_MTases_sf"/>
</dbReference>
<dbReference type="CDD" id="cd02440">
    <property type="entry name" value="AdoMet_MTases"/>
    <property type="match status" value="1"/>
</dbReference>
<comment type="caution">
    <text evidence="9">The sequence shown here is derived from an EMBL/GenBank/DDBJ whole genome shotgun (WGS) entry which is preliminary data.</text>
</comment>
<protein>
    <submittedName>
        <fullName evidence="9">Class I SAM-dependent rRNA methyltransferase</fullName>
    </submittedName>
</protein>
<dbReference type="PANTHER" id="PTHR42873:SF1">
    <property type="entry name" value="S-ADENOSYLMETHIONINE-DEPENDENT METHYLTRANSFERASE DOMAIN-CONTAINING PROTEIN"/>
    <property type="match status" value="1"/>
</dbReference>
<dbReference type="SUPFAM" id="SSF88697">
    <property type="entry name" value="PUA domain-like"/>
    <property type="match status" value="1"/>
</dbReference>
<dbReference type="Gene3D" id="2.30.130.10">
    <property type="entry name" value="PUA domain"/>
    <property type="match status" value="1"/>
</dbReference>
<dbReference type="GO" id="GO:0005737">
    <property type="term" value="C:cytoplasm"/>
    <property type="evidence" value="ECO:0007669"/>
    <property type="project" value="UniProtKB-SubCell"/>
</dbReference>
<dbReference type="EMBL" id="PXYT01000034">
    <property type="protein sequence ID" value="PSR26608.1"/>
    <property type="molecule type" value="Genomic_DNA"/>
</dbReference>
<evidence type="ECO:0000313" key="9">
    <source>
        <dbReference type="EMBL" id="PSR26608.1"/>
    </source>
</evidence>
<dbReference type="InterPro" id="IPR019614">
    <property type="entry name" value="SAM-dep_methyl-trfase"/>
</dbReference>
<evidence type="ECO:0000313" key="10">
    <source>
        <dbReference type="Proteomes" id="UP000242699"/>
    </source>
</evidence>
<dbReference type="Gene3D" id="3.40.50.150">
    <property type="entry name" value="Vaccinia Virus protein VP39"/>
    <property type="match status" value="1"/>
</dbReference>
<dbReference type="Gene3D" id="3.30.750.80">
    <property type="entry name" value="RNA methyltransferase domain (HRMD) like"/>
    <property type="match status" value="1"/>
</dbReference>
<dbReference type="Pfam" id="PF17785">
    <property type="entry name" value="PUA_3"/>
    <property type="match status" value="1"/>
</dbReference>
<evidence type="ECO:0000256" key="5">
    <source>
        <dbReference type="ARBA" id="ARBA00022691"/>
    </source>
</evidence>
<dbReference type="InterPro" id="IPR036974">
    <property type="entry name" value="PUA_sf"/>
</dbReference>
<comment type="similarity">
    <text evidence="6">Belongs to the methyltransferase superfamily. RlmI family.</text>
</comment>
<dbReference type="GO" id="GO:0008168">
    <property type="term" value="F:methyltransferase activity"/>
    <property type="evidence" value="ECO:0007669"/>
    <property type="project" value="UniProtKB-KW"/>
</dbReference>
<dbReference type="PROSITE" id="PS50890">
    <property type="entry name" value="PUA"/>
    <property type="match status" value="1"/>
</dbReference>
<name>A0A2T2WWJ3_9FIRM</name>
<feature type="domain" description="RlmI-like PUA" evidence="8">
    <location>
        <begin position="15"/>
        <end position="70"/>
    </location>
</feature>
<keyword evidence="5" id="KW-0949">S-adenosyl-L-methionine</keyword>
<dbReference type="GO" id="GO:0032259">
    <property type="term" value="P:methylation"/>
    <property type="evidence" value="ECO:0007669"/>
    <property type="project" value="UniProtKB-KW"/>
</dbReference>
<evidence type="ECO:0000256" key="1">
    <source>
        <dbReference type="ARBA" id="ARBA00004496"/>
    </source>
</evidence>
<keyword evidence="4 9" id="KW-0808">Transferase</keyword>
<gene>
    <name evidence="9" type="ORF">C7B43_13370</name>
</gene>
<evidence type="ECO:0000256" key="6">
    <source>
        <dbReference type="ARBA" id="ARBA00038091"/>
    </source>
</evidence>
<dbReference type="InterPro" id="IPR015947">
    <property type="entry name" value="PUA-like_sf"/>
</dbReference>
<dbReference type="InterPro" id="IPR041532">
    <property type="entry name" value="RlmI-like_PUA"/>
</dbReference>
<dbReference type="Proteomes" id="UP000242699">
    <property type="component" value="Unassembled WGS sequence"/>
</dbReference>
<organism evidence="9 10">
    <name type="scientific">Sulfobacillus benefaciens</name>
    <dbReference type="NCBI Taxonomy" id="453960"/>
    <lineage>
        <taxon>Bacteria</taxon>
        <taxon>Bacillati</taxon>
        <taxon>Bacillota</taxon>
        <taxon>Clostridia</taxon>
        <taxon>Eubacteriales</taxon>
        <taxon>Clostridiales Family XVII. Incertae Sedis</taxon>
        <taxon>Sulfobacillus</taxon>
    </lineage>
</organism>
<evidence type="ECO:0000259" key="8">
    <source>
        <dbReference type="Pfam" id="PF17785"/>
    </source>
</evidence>
<dbReference type="CDD" id="cd21153">
    <property type="entry name" value="PUA_RlmI"/>
    <property type="match status" value="1"/>
</dbReference>
<reference evidence="9 10" key="1">
    <citation type="journal article" date="2014" name="BMC Genomics">
        <title>Comparison of environmental and isolate Sulfobacillus genomes reveals diverse carbon, sulfur, nitrogen, and hydrogen metabolisms.</title>
        <authorList>
            <person name="Justice N.B."/>
            <person name="Norman A."/>
            <person name="Brown C.T."/>
            <person name="Singh A."/>
            <person name="Thomas B.C."/>
            <person name="Banfield J.F."/>
        </authorList>
    </citation>
    <scope>NUCLEOTIDE SEQUENCE [LARGE SCALE GENOMIC DNA]</scope>
    <source>
        <strain evidence="9">AMDSBA1</strain>
    </source>
</reference>
<dbReference type="CDD" id="cd11572">
    <property type="entry name" value="RlmI_M_like"/>
    <property type="match status" value="1"/>
</dbReference>
<evidence type="ECO:0000256" key="4">
    <source>
        <dbReference type="ARBA" id="ARBA00022679"/>
    </source>
</evidence>
<sequence>MEGLHLGNTLRLKPGSHRILEGAPWAYRGELYHSNLAPGSVVALEEPNGRFVGRGFFNPASLIAFRLLSRDIHENIDAAWFRKQLAEAAAMRRELLPDREAYRVVNSEADQIPGLIVDKYGPIIVIEILSLGLKPFTSAIIESLVEIYRPEGIYERGDVAVRSKEGLPREDRLVYGKLESPLAITENGVVFTIDVAGGQKTGHFLDQFNNRQRIGELSAGKVVFDAFCHTGAFALTCARFGANHVVGIDIDSEAIARAKDNAEQNGLDTRVDFTVANAFDWLRKESDRGPQYDLGILDPPAFTKSKDTVAGALRGYKEINLRGIKLIRPGGLLVTSSCSYHVSEMQFIEVIRDAAKDAKRSVRILEIRGQGIDHPIAPGLPESRYLKCLVCYVS</sequence>
<keyword evidence="2" id="KW-0963">Cytoplasm</keyword>
<accession>A0A2T2WWJ3</accession>
<feature type="domain" description="S-adenosylmethionine-dependent methyltransferase" evidence="7">
    <location>
        <begin position="182"/>
        <end position="338"/>
    </location>
</feature>
<dbReference type="AlphaFoldDB" id="A0A2T2WWJ3"/>
<keyword evidence="3 9" id="KW-0489">Methyltransferase</keyword>
<dbReference type="GO" id="GO:0003723">
    <property type="term" value="F:RNA binding"/>
    <property type="evidence" value="ECO:0007669"/>
    <property type="project" value="InterPro"/>
</dbReference>
<dbReference type="Pfam" id="PF10672">
    <property type="entry name" value="Methyltrans_SAM"/>
    <property type="match status" value="1"/>
</dbReference>
<evidence type="ECO:0000256" key="2">
    <source>
        <dbReference type="ARBA" id="ARBA00022490"/>
    </source>
</evidence>
<evidence type="ECO:0000259" key="7">
    <source>
        <dbReference type="Pfam" id="PF10672"/>
    </source>
</evidence>
<proteinExistence type="inferred from homology"/>
<evidence type="ECO:0000256" key="3">
    <source>
        <dbReference type="ARBA" id="ARBA00022603"/>
    </source>
</evidence>